<evidence type="ECO:0000259" key="2">
    <source>
        <dbReference type="Pfam" id="PF13439"/>
    </source>
</evidence>
<organism evidence="3 4">
    <name type="scientific">Vibrio sinensis</name>
    <dbReference type="NCBI Taxonomy" id="2302434"/>
    <lineage>
        <taxon>Bacteria</taxon>
        <taxon>Pseudomonadati</taxon>
        <taxon>Pseudomonadota</taxon>
        <taxon>Gammaproteobacteria</taxon>
        <taxon>Vibrionales</taxon>
        <taxon>Vibrionaceae</taxon>
        <taxon>Vibrio</taxon>
    </lineage>
</organism>
<dbReference type="PANTHER" id="PTHR12526:SF637">
    <property type="entry name" value="GLYCOSYLTRANSFERASE EPSF-RELATED"/>
    <property type="match status" value="1"/>
</dbReference>
<evidence type="ECO:0000259" key="1">
    <source>
        <dbReference type="Pfam" id="PF00534"/>
    </source>
</evidence>
<dbReference type="Pfam" id="PF00534">
    <property type="entry name" value="Glycos_transf_1"/>
    <property type="match status" value="1"/>
</dbReference>
<dbReference type="GO" id="GO:0016757">
    <property type="term" value="F:glycosyltransferase activity"/>
    <property type="evidence" value="ECO:0007669"/>
    <property type="project" value="InterPro"/>
</dbReference>
<dbReference type="AlphaFoldDB" id="A0A3A6Q6W6"/>
<dbReference type="RefSeq" id="WP_120034779.1">
    <property type="nucleotide sequence ID" value="NZ_QVMU01000028.1"/>
</dbReference>
<dbReference type="InterPro" id="IPR001296">
    <property type="entry name" value="Glyco_trans_1"/>
</dbReference>
<evidence type="ECO:0000313" key="4">
    <source>
        <dbReference type="Proteomes" id="UP000273252"/>
    </source>
</evidence>
<reference evidence="3 4" key="1">
    <citation type="submission" date="2018-08" db="EMBL/GenBank/DDBJ databases">
        <title>Vibrio isolated from the Eastern China Marginal Seas.</title>
        <authorList>
            <person name="Li Y."/>
        </authorList>
    </citation>
    <scope>NUCLEOTIDE SEQUENCE [LARGE SCALE GENOMIC DNA]</scope>
    <source>
        <strain evidence="3 4">BEI233</strain>
    </source>
</reference>
<comment type="caution">
    <text evidence="3">The sequence shown here is derived from an EMBL/GenBank/DDBJ whole genome shotgun (WGS) entry which is preliminary data.</text>
</comment>
<name>A0A3A6Q6W6_9VIBR</name>
<dbReference type="SUPFAM" id="SSF53756">
    <property type="entry name" value="UDP-Glycosyltransferase/glycogen phosphorylase"/>
    <property type="match status" value="1"/>
</dbReference>
<dbReference type="CDD" id="cd03801">
    <property type="entry name" value="GT4_PimA-like"/>
    <property type="match status" value="1"/>
</dbReference>
<dbReference type="Pfam" id="PF13439">
    <property type="entry name" value="Glyco_transf_4"/>
    <property type="match status" value="1"/>
</dbReference>
<dbReference type="InterPro" id="IPR028098">
    <property type="entry name" value="Glyco_trans_4-like_N"/>
</dbReference>
<proteinExistence type="predicted"/>
<feature type="domain" description="Glycosyl transferase family 1" evidence="1">
    <location>
        <begin position="177"/>
        <end position="318"/>
    </location>
</feature>
<dbReference type="GO" id="GO:1901135">
    <property type="term" value="P:carbohydrate derivative metabolic process"/>
    <property type="evidence" value="ECO:0007669"/>
    <property type="project" value="UniProtKB-ARBA"/>
</dbReference>
<protein>
    <submittedName>
        <fullName evidence="3">Glycosyltransferase</fullName>
    </submittedName>
</protein>
<accession>A0A3A6Q6W6</accession>
<keyword evidence="3" id="KW-0808">Transferase</keyword>
<keyword evidence="4" id="KW-1185">Reference proteome</keyword>
<dbReference type="OrthoDB" id="9768937at2"/>
<feature type="domain" description="Glycosyltransferase subfamily 4-like N-terminal" evidence="2">
    <location>
        <begin position="20"/>
        <end position="152"/>
    </location>
</feature>
<dbReference type="EMBL" id="QVMU01000028">
    <property type="protein sequence ID" value="RJX66485.1"/>
    <property type="molecule type" value="Genomic_DNA"/>
</dbReference>
<gene>
    <name evidence="3" type="ORF">DZ860_20290</name>
</gene>
<dbReference type="Gene3D" id="3.40.50.2000">
    <property type="entry name" value="Glycogen Phosphorylase B"/>
    <property type="match status" value="2"/>
</dbReference>
<evidence type="ECO:0000313" key="3">
    <source>
        <dbReference type="EMBL" id="RJX66485.1"/>
    </source>
</evidence>
<dbReference type="PANTHER" id="PTHR12526">
    <property type="entry name" value="GLYCOSYLTRANSFERASE"/>
    <property type="match status" value="1"/>
</dbReference>
<dbReference type="Proteomes" id="UP000273252">
    <property type="component" value="Unassembled WGS sequence"/>
</dbReference>
<sequence>MKRKLINNDVWLVIDSFTLGGIETHVEQLASGLRNANQPVSVWLVTRYPTPSLLAERLEALSIPVYYINDKNTSATHFYQQLINEKPLAVHAHGYKASLLTKIVCLFTSTPQITTYHAGETPQGRVRLYDWFDRYSALLSKRSIAVSDKISKKLPVVPLRFNNFIETSDIEPSLGHQIAFVGRVSHEKAPDRFKQLSIDLPKLDFHIYGDGPLVRKIISQSPNNLFFHGYQNDMAETWNSIGVLVICSRYEGLPLTALEAMARGIIVIATDVGDLSRLIQNGHNGFLVKSSQQIAHKLNYFFSLSHSVQTRLRENARKTINARFSTDSVMPNLIRIYRNMRAQNHSQFKKNTL</sequence>